<keyword evidence="1" id="KW-0732">Signal</keyword>
<feature type="signal peptide" evidence="1">
    <location>
        <begin position="1"/>
        <end position="18"/>
    </location>
</feature>
<organism evidence="2 3">
    <name type="scientific">Urechidicola croceus</name>
    <dbReference type="NCBI Taxonomy" id="1850246"/>
    <lineage>
        <taxon>Bacteria</taxon>
        <taxon>Pseudomonadati</taxon>
        <taxon>Bacteroidota</taxon>
        <taxon>Flavobacteriia</taxon>
        <taxon>Flavobacteriales</taxon>
        <taxon>Flavobacteriaceae</taxon>
        <taxon>Urechidicola</taxon>
    </lineage>
</organism>
<dbReference type="Pfam" id="PF11306">
    <property type="entry name" value="DUF3108"/>
    <property type="match status" value="1"/>
</dbReference>
<keyword evidence="2" id="KW-0269">Exonuclease</keyword>
<gene>
    <name evidence="2" type="ORF">LPB138_12050</name>
</gene>
<sequence length="257" mass="29931">MKKILLAILLVSSITSFSQSNKEAFKSGEWLKYRMHYGFINAGYATINIKDTTKDGRSAYHVEGKGWTVGAFKWFFKVKDNYQTSFYKDNMKPYHFRRRVDEGGHIISRDIYFDQEGKTAFIKDHKKNTEKTVTIEDVQDMVSSFYYLRNQDVDNLNIGDELKLNMFFDYETYGFKMRYLGEEELKTTFGKIKCLKFRPLVKSGRVFEAEESLTIWITADKNKIPIRIEADLAVGSLKADLEGFKGLAHPFNIIFDN</sequence>
<keyword evidence="2" id="KW-0540">Nuclease</keyword>
<dbReference type="AlphaFoldDB" id="A0A1D8PA14"/>
<reference evidence="2 3" key="1">
    <citation type="submission" date="2016-10" db="EMBL/GenBank/DDBJ databases">
        <title>Lutibacter sp. LPB0138, isolated from marine gastropod.</title>
        <authorList>
            <person name="Kim E."/>
            <person name="Yi H."/>
        </authorList>
    </citation>
    <scope>NUCLEOTIDE SEQUENCE [LARGE SCALE GENOMIC DNA]</scope>
    <source>
        <strain evidence="2 3">LPB0138</strain>
    </source>
</reference>
<evidence type="ECO:0000313" key="2">
    <source>
        <dbReference type="EMBL" id="AOW21366.1"/>
    </source>
</evidence>
<dbReference type="RefSeq" id="WP_070237526.1">
    <property type="nucleotide sequence ID" value="NZ_CP017478.1"/>
</dbReference>
<evidence type="ECO:0000256" key="1">
    <source>
        <dbReference type="SAM" id="SignalP"/>
    </source>
</evidence>
<keyword evidence="2" id="KW-0378">Hydrolase</keyword>
<dbReference type="KEGG" id="lul:LPB138_12050"/>
<name>A0A1D8PA14_9FLAO</name>
<accession>A0A1D8PA14</accession>
<dbReference type="InterPro" id="IPR021457">
    <property type="entry name" value="DUF3108"/>
</dbReference>
<dbReference type="EMBL" id="CP017478">
    <property type="protein sequence ID" value="AOW21366.1"/>
    <property type="molecule type" value="Genomic_DNA"/>
</dbReference>
<dbReference type="STRING" id="1850246.LPB138_12050"/>
<evidence type="ECO:0000313" key="3">
    <source>
        <dbReference type="Proteomes" id="UP000176050"/>
    </source>
</evidence>
<protein>
    <submittedName>
        <fullName evidence="2">ATP-dependent exonuclease</fullName>
    </submittedName>
</protein>
<proteinExistence type="predicted"/>
<dbReference type="OrthoDB" id="9808473at2"/>
<feature type="chain" id="PRO_5009110959" evidence="1">
    <location>
        <begin position="19"/>
        <end position="257"/>
    </location>
</feature>
<dbReference type="Proteomes" id="UP000176050">
    <property type="component" value="Chromosome"/>
</dbReference>
<keyword evidence="3" id="KW-1185">Reference proteome</keyword>
<dbReference type="GO" id="GO:0004527">
    <property type="term" value="F:exonuclease activity"/>
    <property type="evidence" value="ECO:0007669"/>
    <property type="project" value="UniProtKB-KW"/>
</dbReference>